<dbReference type="InterPro" id="IPR019984">
    <property type="entry name" value="Ribosomal_uS17_bact/chlr"/>
</dbReference>
<evidence type="ECO:0000256" key="3">
    <source>
        <dbReference type="ARBA" id="ARBA00022884"/>
    </source>
</evidence>
<dbReference type="GO" id="GO:0022627">
    <property type="term" value="C:cytosolic small ribosomal subunit"/>
    <property type="evidence" value="ECO:0007669"/>
    <property type="project" value="TreeGrafter"/>
</dbReference>
<evidence type="ECO:0000256" key="5">
    <source>
        <dbReference type="ARBA" id="ARBA00023274"/>
    </source>
</evidence>
<evidence type="ECO:0000313" key="6">
    <source>
        <dbReference type="EMBL" id="SVE01238.1"/>
    </source>
</evidence>
<comment type="similarity">
    <text evidence="1">Belongs to the universal ribosomal protein uS17 family.</text>
</comment>
<dbReference type="PRINTS" id="PR00973">
    <property type="entry name" value="RIBOSOMALS17"/>
</dbReference>
<organism evidence="6">
    <name type="scientific">marine metagenome</name>
    <dbReference type="NCBI Taxonomy" id="408172"/>
    <lineage>
        <taxon>unclassified sequences</taxon>
        <taxon>metagenomes</taxon>
        <taxon>ecological metagenomes</taxon>
    </lineage>
</organism>
<dbReference type="NCBIfam" id="NF004123">
    <property type="entry name" value="PRK05610.1"/>
    <property type="match status" value="1"/>
</dbReference>
<reference evidence="6" key="1">
    <citation type="submission" date="2018-05" db="EMBL/GenBank/DDBJ databases">
        <authorList>
            <person name="Lanie J.A."/>
            <person name="Ng W.-L."/>
            <person name="Kazmierczak K.M."/>
            <person name="Andrzejewski T.M."/>
            <person name="Davidsen T.M."/>
            <person name="Wayne K.J."/>
            <person name="Tettelin H."/>
            <person name="Glass J.I."/>
            <person name="Rusch D."/>
            <person name="Podicherti R."/>
            <person name="Tsui H.-C.T."/>
            <person name="Winkler M.E."/>
        </authorList>
    </citation>
    <scope>NUCLEOTIDE SEQUENCE</scope>
</reference>
<dbReference type="Pfam" id="PF00366">
    <property type="entry name" value="Ribosomal_S17"/>
    <property type="match status" value="1"/>
</dbReference>
<dbReference type="HAMAP" id="MF_01345_B">
    <property type="entry name" value="Ribosomal_uS17_B"/>
    <property type="match status" value="1"/>
</dbReference>
<dbReference type="EMBL" id="UINC01188160">
    <property type="protein sequence ID" value="SVE01238.1"/>
    <property type="molecule type" value="Genomic_DNA"/>
</dbReference>
<keyword evidence="4" id="KW-0689">Ribosomal protein</keyword>
<keyword evidence="3" id="KW-0694">RNA-binding</keyword>
<dbReference type="InterPro" id="IPR012340">
    <property type="entry name" value="NA-bd_OB-fold"/>
</dbReference>
<proteinExistence type="inferred from homology"/>
<dbReference type="NCBIfam" id="TIGR03635">
    <property type="entry name" value="uS17_bact"/>
    <property type="match status" value="1"/>
</dbReference>
<accession>A0A383A2Q1</accession>
<evidence type="ECO:0008006" key="7">
    <source>
        <dbReference type="Google" id="ProtNLM"/>
    </source>
</evidence>
<keyword evidence="5" id="KW-0687">Ribonucleoprotein</keyword>
<dbReference type="SUPFAM" id="SSF50249">
    <property type="entry name" value="Nucleic acid-binding proteins"/>
    <property type="match status" value="1"/>
</dbReference>
<evidence type="ECO:0000256" key="4">
    <source>
        <dbReference type="ARBA" id="ARBA00022980"/>
    </source>
</evidence>
<protein>
    <recommendedName>
        <fullName evidence="7">30S ribosomal protein S17</fullName>
    </recommendedName>
</protein>
<dbReference type="InterPro" id="IPR000266">
    <property type="entry name" value="Ribosomal_uS17"/>
</dbReference>
<dbReference type="PANTHER" id="PTHR10744">
    <property type="entry name" value="40S RIBOSOMAL PROTEIN S11 FAMILY MEMBER"/>
    <property type="match status" value="1"/>
</dbReference>
<gene>
    <name evidence="6" type="ORF">METZ01_LOCUS454092</name>
</gene>
<evidence type="ECO:0000256" key="1">
    <source>
        <dbReference type="ARBA" id="ARBA00010254"/>
    </source>
</evidence>
<dbReference type="AlphaFoldDB" id="A0A383A2Q1"/>
<name>A0A383A2Q1_9ZZZZ</name>
<dbReference type="Gene3D" id="2.40.50.140">
    <property type="entry name" value="Nucleic acid-binding proteins"/>
    <property type="match status" value="1"/>
</dbReference>
<dbReference type="GO" id="GO:0003735">
    <property type="term" value="F:structural constituent of ribosome"/>
    <property type="evidence" value="ECO:0007669"/>
    <property type="project" value="InterPro"/>
</dbReference>
<keyword evidence="2" id="KW-0699">rRNA-binding</keyword>
<evidence type="ECO:0000256" key="2">
    <source>
        <dbReference type="ARBA" id="ARBA00022730"/>
    </source>
</evidence>
<dbReference type="PANTHER" id="PTHR10744:SF1">
    <property type="entry name" value="SMALL RIBOSOMAL SUBUNIT PROTEIN US17M"/>
    <property type="match status" value="1"/>
</dbReference>
<sequence>MAENNRKELIGQVLESKMEKTAVIRIDTRVPHPRYKKYVTQSKKYYVHDPKNECNLGDMVSIVECQPISKLKRWRFNQIKGEATKV</sequence>
<dbReference type="CDD" id="cd00364">
    <property type="entry name" value="Ribosomal_uS17"/>
    <property type="match status" value="1"/>
</dbReference>
<dbReference type="GO" id="GO:0019843">
    <property type="term" value="F:rRNA binding"/>
    <property type="evidence" value="ECO:0007669"/>
    <property type="project" value="UniProtKB-KW"/>
</dbReference>
<dbReference type="GO" id="GO:0006412">
    <property type="term" value="P:translation"/>
    <property type="evidence" value="ECO:0007669"/>
    <property type="project" value="InterPro"/>
</dbReference>